<dbReference type="PROSITE" id="PS51257">
    <property type="entry name" value="PROKAR_LIPOPROTEIN"/>
    <property type="match status" value="1"/>
</dbReference>
<dbReference type="AlphaFoldDB" id="A0A1I2I2B3"/>
<dbReference type="EMBL" id="FOMX01000052">
    <property type="protein sequence ID" value="SFF35780.1"/>
    <property type="molecule type" value="Genomic_DNA"/>
</dbReference>
<protein>
    <submittedName>
        <fullName evidence="3">Repeat domain-containing protein</fullName>
    </submittedName>
</protein>
<evidence type="ECO:0000313" key="4">
    <source>
        <dbReference type="Proteomes" id="UP000199400"/>
    </source>
</evidence>
<evidence type="ECO:0000256" key="1">
    <source>
        <dbReference type="ARBA" id="ARBA00022729"/>
    </source>
</evidence>
<feature type="compositionally biased region" description="Low complexity" evidence="2">
    <location>
        <begin position="26"/>
        <end position="39"/>
    </location>
</feature>
<organism evidence="3 4">
    <name type="scientific">Nannocystis exedens</name>
    <dbReference type="NCBI Taxonomy" id="54"/>
    <lineage>
        <taxon>Bacteria</taxon>
        <taxon>Pseudomonadati</taxon>
        <taxon>Myxococcota</taxon>
        <taxon>Polyangia</taxon>
        <taxon>Nannocystales</taxon>
        <taxon>Nannocystaceae</taxon>
        <taxon>Nannocystis</taxon>
    </lineage>
</organism>
<dbReference type="Gene3D" id="2.130.10.130">
    <property type="entry name" value="Integrin alpha, N-terminal"/>
    <property type="match status" value="1"/>
</dbReference>
<gene>
    <name evidence="3" type="ORF">SAMN02745121_08364</name>
</gene>
<reference evidence="4" key="1">
    <citation type="submission" date="2016-10" db="EMBL/GenBank/DDBJ databases">
        <authorList>
            <person name="Varghese N."/>
            <person name="Submissions S."/>
        </authorList>
    </citation>
    <scope>NUCLEOTIDE SEQUENCE [LARGE SCALE GENOMIC DNA]</scope>
    <source>
        <strain evidence="4">ATCC 25963</strain>
    </source>
</reference>
<proteinExistence type="predicted"/>
<dbReference type="InterPro" id="IPR028994">
    <property type="entry name" value="Integrin_alpha_N"/>
</dbReference>
<evidence type="ECO:0000313" key="3">
    <source>
        <dbReference type="EMBL" id="SFF35780.1"/>
    </source>
</evidence>
<sequence length="585" mass="61403">MSTRTPVAHALVSLALALVGCGDDGGQATAGQTAGQTTASTSNGTDPTTSVVPTSTSPTEGGSDSETGTSTGSTGTMSGTMTGTTGPTDPSASTSSSTTDETATDPVKFDMASSSDFGAPPSSCKVVDDMDAIGDCTDKAPPDSFEPEPQWTFTGPPGFENCIVTPLVVNLTDDNGDGEIDLCDIPDVVVVAGPDQTSDVPPSRLYVLDGATGAVHFFAAELVQFGGTPAAGDIDGDGIAEIVAIEPGYGGRLIAFEHDGQVKWKSNTVWPGSQSGSIALADIDQDGDVEIVAGAKLYDHNGVEIWTRGNDSSYNASAIADLDGQPGLEVLVGGAAFHADGSTWYDTNQFGWVFPQVANLDADPQPEVLLALDNKIELRQHDGTLAWNFTPNNQGDLSRPINIHDLDGDGEPEFGVSAPNFYGVYETNQTPLWEAMVVDQSGQAGGTAFDFIGGGKAQAIYADEHTVWVFDEMGTPLMETPHLSGTIIEYPVVADIDNDGSSEILVVSNTALNGGVVPFTVQAVRDVQDRWVQGRRIWNQHTYHVTNVREDGTIPQFEPPHWTKLNTYRTQAQIAAGGEVCIPPQ</sequence>
<dbReference type="OrthoDB" id="5486522at2"/>
<dbReference type="SUPFAM" id="SSF69318">
    <property type="entry name" value="Integrin alpha N-terminal domain"/>
    <property type="match status" value="2"/>
</dbReference>
<name>A0A1I2I2B3_9BACT</name>
<dbReference type="InterPro" id="IPR013517">
    <property type="entry name" value="FG-GAP"/>
</dbReference>
<feature type="compositionally biased region" description="Low complexity" evidence="2">
    <location>
        <begin position="47"/>
        <end position="101"/>
    </location>
</feature>
<dbReference type="Pfam" id="PF13517">
    <property type="entry name" value="FG-GAP_3"/>
    <property type="match status" value="1"/>
</dbReference>
<dbReference type="InterPro" id="IPR018247">
    <property type="entry name" value="EF_Hand_1_Ca_BS"/>
</dbReference>
<accession>A0A1I2I2B3</accession>
<dbReference type="PROSITE" id="PS00018">
    <property type="entry name" value="EF_HAND_1"/>
    <property type="match status" value="1"/>
</dbReference>
<evidence type="ECO:0000256" key="2">
    <source>
        <dbReference type="SAM" id="MobiDB-lite"/>
    </source>
</evidence>
<keyword evidence="1" id="KW-0732">Signal</keyword>
<dbReference type="Proteomes" id="UP000199400">
    <property type="component" value="Unassembled WGS sequence"/>
</dbReference>
<dbReference type="STRING" id="54.SAMN02745121_08364"/>
<dbReference type="RefSeq" id="WP_096331364.1">
    <property type="nucleotide sequence ID" value="NZ_FOMX01000052.1"/>
</dbReference>
<keyword evidence="4" id="KW-1185">Reference proteome</keyword>
<feature type="region of interest" description="Disordered" evidence="2">
    <location>
        <begin position="26"/>
        <end position="122"/>
    </location>
</feature>